<feature type="domain" description="AB hydrolase-1" evidence="2">
    <location>
        <begin position="115"/>
        <end position="246"/>
    </location>
</feature>
<dbReference type="AlphaFoldDB" id="A0A6N8J143"/>
<keyword evidence="1" id="KW-0812">Transmembrane</keyword>
<feature type="transmembrane region" description="Helical" evidence="1">
    <location>
        <begin position="12"/>
        <end position="30"/>
    </location>
</feature>
<protein>
    <submittedName>
        <fullName evidence="3">Alpha/beta fold hydrolase</fullName>
    </submittedName>
</protein>
<keyword evidence="1" id="KW-1133">Transmembrane helix</keyword>
<feature type="transmembrane region" description="Helical" evidence="1">
    <location>
        <begin position="36"/>
        <end position="60"/>
    </location>
</feature>
<name>A0A6N8J143_9BURK</name>
<dbReference type="Pfam" id="PF12697">
    <property type="entry name" value="Abhydrolase_6"/>
    <property type="match status" value="1"/>
</dbReference>
<keyword evidence="1" id="KW-0472">Membrane</keyword>
<evidence type="ECO:0000313" key="4">
    <source>
        <dbReference type="Proteomes" id="UP000469385"/>
    </source>
</evidence>
<evidence type="ECO:0000256" key="1">
    <source>
        <dbReference type="SAM" id="Phobius"/>
    </source>
</evidence>
<dbReference type="InterPro" id="IPR000073">
    <property type="entry name" value="AB_hydrolase_1"/>
</dbReference>
<organism evidence="3 4">
    <name type="scientific">Ramlibacter pinisoli</name>
    <dbReference type="NCBI Taxonomy" id="2682844"/>
    <lineage>
        <taxon>Bacteria</taxon>
        <taxon>Pseudomonadati</taxon>
        <taxon>Pseudomonadota</taxon>
        <taxon>Betaproteobacteria</taxon>
        <taxon>Burkholderiales</taxon>
        <taxon>Comamonadaceae</taxon>
        <taxon>Ramlibacter</taxon>
    </lineage>
</organism>
<accession>A0A6N8J143</accession>
<dbReference type="PANTHER" id="PTHR37946">
    <property type="entry name" value="SLL1969 PROTEIN"/>
    <property type="match status" value="1"/>
</dbReference>
<dbReference type="Proteomes" id="UP000469385">
    <property type="component" value="Unassembled WGS sequence"/>
</dbReference>
<dbReference type="InterPro" id="IPR029058">
    <property type="entry name" value="AB_hydrolase_fold"/>
</dbReference>
<dbReference type="PANTHER" id="PTHR37946:SF1">
    <property type="entry name" value="SLL1969 PROTEIN"/>
    <property type="match status" value="1"/>
</dbReference>
<proteinExistence type="predicted"/>
<dbReference type="GO" id="GO:0016787">
    <property type="term" value="F:hydrolase activity"/>
    <property type="evidence" value="ECO:0007669"/>
    <property type="project" value="UniProtKB-KW"/>
</dbReference>
<dbReference type="EMBL" id="WSEL01000009">
    <property type="protein sequence ID" value="MVQ32758.1"/>
    <property type="molecule type" value="Genomic_DNA"/>
</dbReference>
<sequence>MAASSRLARLQQGLAAGLLVAALAWFAYWVGQRPLLAAFGAGAIACVHAVVLGLEFLFLLHVRRADPAPRAGAGQLLAAWGRETLQGLRVFGWRQPFRWRRWPDRLEAGGGRRGIVFVHGFVCNRGFWAPWLARARQLGHPYVAVNLEPVFGSIDDYAQSIDAAVRQLTAASGRPPVLVCHSMGGLAARAWLRAAGRPERVAHVVTIATPHHGTALARFSRLPNGRQMRIGGEWLDDLSRAAGLPASRFTCWFSNCDNVVMPPSTATLAGADNRFLPGAAHVDLAFRETVVEGTFALVRDL</sequence>
<keyword evidence="4" id="KW-1185">Reference proteome</keyword>
<keyword evidence="3" id="KW-0378">Hydrolase</keyword>
<comment type="caution">
    <text evidence="3">The sequence shown here is derived from an EMBL/GenBank/DDBJ whole genome shotgun (WGS) entry which is preliminary data.</text>
</comment>
<dbReference type="RefSeq" id="WP_157400682.1">
    <property type="nucleotide sequence ID" value="NZ_WSEL01000009.1"/>
</dbReference>
<evidence type="ECO:0000259" key="2">
    <source>
        <dbReference type="Pfam" id="PF12697"/>
    </source>
</evidence>
<reference evidence="3 4" key="1">
    <citation type="submission" date="2019-12" db="EMBL/GenBank/DDBJ databases">
        <authorList>
            <person name="Huq M.A."/>
        </authorList>
    </citation>
    <scope>NUCLEOTIDE SEQUENCE [LARGE SCALE GENOMIC DNA]</scope>
    <source>
        <strain evidence="3 4">MAH-25</strain>
    </source>
</reference>
<dbReference type="Gene3D" id="3.40.50.1820">
    <property type="entry name" value="alpha/beta hydrolase"/>
    <property type="match status" value="1"/>
</dbReference>
<evidence type="ECO:0000313" key="3">
    <source>
        <dbReference type="EMBL" id="MVQ32758.1"/>
    </source>
</evidence>
<gene>
    <name evidence="3" type="ORF">GON04_25095</name>
</gene>
<dbReference type="SUPFAM" id="SSF53474">
    <property type="entry name" value="alpha/beta-Hydrolases"/>
    <property type="match status" value="1"/>
</dbReference>